<gene>
    <name evidence="1" type="ORF">CALMAC_LOCUS18876</name>
</gene>
<sequence>MDMLPMREYLAPLLDAIRTQNRDKVVEWSTSEQWATIEQLIAASSPPPSTGQRSVGQHAYIPRGRFDRPQVDVPLLHVPEQRRGAELRDVQPAAVQQTALGGAGATPLALQKRRVLVCTRYTGR</sequence>
<organism evidence="1 2">
    <name type="scientific">Callosobruchus maculatus</name>
    <name type="common">Southern cowpea weevil</name>
    <name type="synonym">Pulse bruchid</name>
    <dbReference type="NCBI Taxonomy" id="64391"/>
    <lineage>
        <taxon>Eukaryota</taxon>
        <taxon>Metazoa</taxon>
        <taxon>Ecdysozoa</taxon>
        <taxon>Arthropoda</taxon>
        <taxon>Hexapoda</taxon>
        <taxon>Insecta</taxon>
        <taxon>Pterygota</taxon>
        <taxon>Neoptera</taxon>
        <taxon>Endopterygota</taxon>
        <taxon>Coleoptera</taxon>
        <taxon>Polyphaga</taxon>
        <taxon>Cucujiformia</taxon>
        <taxon>Chrysomeloidea</taxon>
        <taxon>Chrysomelidae</taxon>
        <taxon>Bruchinae</taxon>
        <taxon>Bruchini</taxon>
        <taxon>Callosobruchus</taxon>
    </lineage>
</organism>
<name>A0A653DMM7_CALMS</name>
<dbReference type="OrthoDB" id="10251089at2759"/>
<dbReference type="Proteomes" id="UP000410492">
    <property type="component" value="Unassembled WGS sequence"/>
</dbReference>
<evidence type="ECO:0000313" key="1">
    <source>
        <dbReference type="EMBL" id="VEN61481.1"/>
    </source>
</evidence>
<dbReference type="EMBL" id="CAACVG010013206">
    <property type="protein sequence ID" value="VEN61481.1"/>
    <property type="molecule type" value="Genomic_DNA"/>
</dbReference>
<proteinExistence type="predicted"/>
<keyword evidence="2" id="KW-1185">Reference proteome</keyword>
<reference evidence="1 2" key="1">
    <citation type="submission" date="2019-01" db="EMBL/GenBank/DDBJ databases">
        <authorList>
            <person name="Sayadi A."/>
        </authorList>
    </citation>
    <scope>NUCLEOTIDE SEQUENCE [LARGE SCALE GENOMIC DNA]</scope>
</reference>
<accession>A0A653DMM7</accession>
<dbReference type="AlphaFoldDB" id="A0A653DMM7"/>
<evidence type="ECO:0000313" key="2">
    <source>
        <dbReference type="Proteomes" id="UP000410492"/>
    </source>
</evidence>
<protein>
    <submittedName>
        <fullName evidence="1">Uncharacterized protein</fullName>
    </submittedName>
</protein>